<evidence type="ECO:0000256" key="4">
    <source>
        <dbReference type="ARBA" id="ARBA00019114"/>
    </source>
</evidence>
<comment type="catalytic activity">
    <reaction evidence="10">
        <text>DNA(n) + a 2'-deoxyribonucleoside 5'-triphosphate = DNA(n+1) + diphosphate</text>
        <dbReference type="Rhea" id="RHEA:22508"/>
        <dbReference type="Rhea" id="RHEA-COMP:17339"/>
        <dbReference type="Rhea" id="RHEA-COMP:17340"/>
        <dbReference type="ChEBI" id="CHEBI:33019"/>
        <dbReference type="ChEBI" id="CHEBI:61560"/>
        <dbReference type="ChEBI" id="CHEBI:173112"/>
        <dbReference type="EC" id="2.7.7.7"/>
    </reaction>
</comment>
<dbReference type="InterPro" id="IPR040982">
    <property type="entry name" value="DNA_pol3_finger"/>
</dbReference>
<dbReference type="AlphaFoldDB" id="A0AAW7NP95"/>
<dbReference type="InterPro" id="IPR004805">
    <property type="entry name" value="DnaE2/DnaE/PolC"/>
</dbReference>
<dbReference type="Gene3D" id="3.20.20.140">
    <property type="entry name" value="Metal-dependent hydrolases"/>
    <property type="match status" value="1"/>
</dbReference>
<dbReference type="EMBL" id="JAUIQW010000001">
    <property type="protein sequence ID" value="MDN4876111.1"/>
    <property type="molecule type" value="Genomic_DNA"/>
</dbReference>
<dbReference type="NCBIfam" id="NF004226">
    <property type="entry name" value="PRK05673.1"/>
    <property type="match status" value="1"/>
</dbReference>
<dbReference type="Pfam" id="PF01336">
    <property type="entry name" value="tRNA_anti-codon"/>
    <property type="match status" value="1"/>
</dbReference>
<dbReference type="GO" id="GO:0006260">
    <property type="term" value="P:DNA replication"/>
    <property type="evidence" value="ECO:0007669"/>
    <property type="project" value="UniProtKB-KW"/>
</dbReference>
<dbReference type="GO" id="GO:0003676">
    <property type="term" value="F:nucleic acid binding"/>
    <property type="evidence" value="ECO:0007669"/>
    <property type="project" value="InterPro"/>
</dbReference>
<dbReference type="Proteomes" id="UP001175137">
    <property type="component" value="Unassembled WGS sequence"/>
</dbReference>
<dbReference type="GO" id="GO:0005737">
    <property type="term" value="C:cytoplasm"/>
    <property type="evidence" value="ECO:0007669"/>
    <property type="project" value="UniProtKB-SubCell"/>
</dbReference>
<dbReference type="Pfam" id="PF17657">
    <property type="entry name" value="DNA_pol3_finger"/>
    <property type="match status" value="1"/>
</dbReference>
<evidence type="ECO:0000256" key="5">
    <source>
        <dbReference type="ARBA" id="ARBA00022679"/>
    </source>
</evidence>
<dbReference type="Pfam" id="PF07733">
    <property type="entry name" value="DNA_pol3_alpha"/>
    <property type="match status" value="1"/>
</dbReference>
<comment type="subcellular location">
    <subcellularLocation>
        <location evidence="1">Cytoplasm</location>
    </subcellularLocation>
</comment>
<dbReference type="Gene3D" id="1.10.150.870">
    <property type="match status" value="1"/>
</dbReference>
<gene>
    <name evidence="12" type="primary">dnaE</name>
    <name evidence="12" type="ORF">QYM23_25155</name>
</gene>
<evidence type="ECO:0000256" key="3">
    <source>
        <dbReference type="ARBA" id="ARBA00012417"/>
    </source>
</evidence>
<sequence>MKFVHLQCQTVFSLLKSACKIDELVVRAKELGFSSLAITDENVMYGVIPFYKACKKHGIQPVIGLTASIFSEEEERSYPLVLLAENEIGYQNLLKISSSIMTKSKEGIPKKWLAHYAKGLIAISPGKDGEIEQLLLEDNESQAEEVARTYQNMFGHFYMSLQHHAIQDELLLQEKLPEFISRVNIPVVATNDVRYINQSDALVHECLLSVESGTKMTDPDRPRLKTDQYYLKSSDEMEALFSHAPEAIQNTIKIAERCQVEIPFHVNQLPKFPVPSNETSDIYLRRVCEEGLRKRYGEPKEVHIKRLDHELNVISRMGFSDYFLIVWDFMKYAHENHILTGPGRGSAAGSLVSYVLEITDIDPIEYDLLFERFLNPERVTLPDIDIDFPDVRRDEMIRYVKDKYGQLRVAQIVTFGTLAAKAAIRDIARVMGLPPRDIDIFSKLIPSKLGITLKDAYEESQSLREFIQGNLLHERVFEIAKRVEGLPRHTSIHAAGVIMSQEPLTGSVAIQEGHNDVYVTQYPADALEELGLLKMDFLGLRNLTLLENIIKFIANKTGKEIDIRNLPLQDEKTFQLLGRGDTTGVFQLESGGMRNVLRGLKPNEFEDIVAVNSLYRPGPMEQIPTFIESKHGKRKIEYLHPDLKPIHPDLKPILERTYGVIVYQEQIMQIASKLAGFSLGEADLLRRAVSKKNRDILDQERKHFVQGCLRNGYDETSAEKIYDLIVRFANYGFNRSHAVAYSMIGYQLAYLKANYTLEFMTALLSSAIGNEDKIVQYIRETKRKGFHVLPPSLQRSGYNFQIEGNAIRYSLLSIRNIGMATVTALLEEREEKMFEDLFEFCLRMPSKFVTERNLEAFVWSGCFDDFGVSRTNLWKSIKGALEYANLARDLGDAVPKSKYVQGEELSFIEQLNKEKEALGFYLSSYPTAQYVKLAKELEIPSLAQAMRHKKKVQRAIVYITSVRVIRTKKFQKMAFITFCDQNDEMEAVLFPETYIHFSDKLQEGAIVLVDGTIELRNHKLQWIVNGLYPLEEMDVYEEKKDASVYVKLPSQYEKKLLNQVTKILFDYSGFAKVLIYYEKEHKMVQLSRSLSIHPSEECLGALREIVGEENVVVKI</sequence>
<dbReference type="Pfam" id="PF14579">
    <property type="entry name" value="HHH_6"/>
    <property type="match status" value="1"/>
</dbReference>
<comment type="caution">
    <text evidence="12">The sequence shown here is derived from an EMBL/GenBank/DDBJ whole genome shotgun (WGS) entry which is preliminary data.</text>
</comment>
<keyword evidence="8" id="KW-0239">DNA-directed DNA polymerase</keyword>
<dbReference type="NCBIfam" id="NF005377">
    <property type="entry name" value="PRK06920.1"/>
    <property type="match status" value="1"/>
</dbReference>
<keyword evidence="7" id="KW-0235">DNA replication</keyword>
<feature type="domain" description="Polymerase/histidinol phosphatase N-terminal" evidence="11">
    <location>
        <begin position="4"/>
        <end position="71"/>
    </location>
</feature>
<protein>
    <recommendedName>
        <fullName evidence="4">DNA polymerase III subunit alpha</fullName>
        <ecNumber evidence="3">2.7.7.7</ecNumber>
    </recommendedName>
</protein>
<accession>A0AAW7NP95</accession>
<evidence type="ECO:0000256" key="2">
    <source>
        <dbReference type="ARBA" id="ARBA00009496"/>
    </source>
</evidence>
<dbReference type="GO" id="GO:0003887">
    <property type="term" value="F:DNA-directed DNA polymerase activity"/>
    <property type="evidence" value="ECO:0007669"/>
    <property type="project" value="UniProtKB-KW"/>
</dbReference>
<dbReference type="InterPro" id="IPR003141">
    <property type="entry name" value="Pol/His_phosphatase_N"/>
</dbReference>
<evidence type="ECO:0000313" key="12">
    <source>
        <dbReference type="EMBL" id="MDN4876111.1"/>
    </source>
</evidence>
<dbReference type="InterPro" id="IPR004365">
    <property type="entry name" value="NA-bd_OB_tRNA"/>
</dbReference>
<comment type="function">
    <text evidence="9">DNA polymerase III is a complex, multichain enzyme responsible for most of the replicative synthesis in bacteria. This DNA polymerase also exhibits 3' to 5' exonuclease activity. The alpha chain is the DNA polymerase.</text>
</comment>
<evidence type="ECO:0000256" key="9">
    <source>
        <dbReference type="ARBA" id="ARBA00025611"/>
    </source>
</evidence>
<dbReference type="InterPro" id="IPR004013">
    <property type="entry name" value="PHP_dom"/>
</dbReference>
<dbReference type="PANTHER" id="PTHR32294:SF0">
    <property type="entry name" value="DNA POLYMERASE III SUBUNIT ALPHA"/>
    <property type="match status" value="1"/>
</dbReference>
<evidence type="ECO:0000256" key="6">
    <source>
        <dbReference type="ARBA" id="ARBA00022695"/>
    </source>
</evidence>
<dbReference type="NCBIfam" id="TIGR00594">
    <property type="entry name" value="polc"/>
    <property type="match status" value="1"/>
</dbReference>
<evidence type="ECO:0000256" key="7">
    <source>
        <dbReference type="ARBA" id="ARBA00022705"/>
    </source>
</evidence>
<dbReference type="Pfam" id="PF02811">
    <property type="entry name" value="PHP"/>
    <property type="match status" value="1"/>
</dbReference>
<dbReference type="SUPFAM" id="SSF89550">
    <property type="entry name" value="PHP domain-like"/>
    <property type="match status" value="1"/>
</dbReference>
<dbReference type="InterPro" id="IPR016195">
    <property type="entry name" value="Pol/histidinol_Pase-like"/>
</dbReference>
<dbReference type="SMART" id="SM00481">
    <property type="entry name" value="POLIIIAc"/>
    <property type="match status" value="1"/>
</dbReference>
<evidence type="ECO:0000256" key="1">
    <source>
        <dbReference type="ARBA" id="ARBA00004496"/>
    </source>
</evidence>
<dbReference type="CDD" id="cd04485">
    <property type="entry name" value="DnaE_OBF"/>
    <property type="match status" value="1"/>
</dbReference>
<proteinExistence type="inferred from homology"/>
<keyword evidence="5" id="KW-0808">Transferase</keyword>
<dbReference type="PANTHER" id="PTHR32294">
    <property type="entry name" value="DNA POLYMERASE III SUBUNIT ALPHA"/>
    <property type="match status" value="1"/>
</dbReference>
<comment type="similarity">
    <text evidence="2">Belongs to the DNA polymerase type-C family. DnaE subfamily.</text>
</comment>
<dbReference type="EC" id="2.7.7.7" evidence="3"/>
<dbReference type="InterPro" id="IPR029460">
    <property type="entry name" value="DNAPol_HHH"/>
</dbReference>
<dbReference type="RefSeq" id="WP_301266270.1">
    <property type="nucleotide sequence ID" value="NZ_JAUIQW010000001.1"/>
</dbReference>
<dbReference type="GO" id="GO:0008408">
    <property type="term" value="F:3'-5' exonuclease activity"/>
    <property type="evidence" value="ECO:0007669"/>
    <property type="project" value="InterPro"/>
</dbReference>
<name>A0AAW7NP95_BACCE</name>
<evidence type="ECO:0000256" key="8">
    <source>
        <dbReference type="ARBA" id="ARBA00022932"/>
    </source>
</evidence>
<reference evidence="12" key="1">
    <citation type="submission" date="2023-07" db="EMBL/GenBank/DDBJ databases">
        <title>Complete genome sequence of Bacillus cereus SRCM126073 isolated from soil.</title>
        <authorList>
            <person name="Yang H.-G."/>
            <person name="Ryu M.-S."/>
            <person name="Ha G.-S."/>
            <person name="Yang H.-J."/>
            <person name="Jeong D.-Y."/>
        </authorList>
    </citation>
    <scope>NUCLEOTIDE SEQUENCE</scope>
    <source>
        <strain evidence="12">SRCM126073</strain>
    </source>
</reference>
<dbReference type="InterPro" id="IPR011708">
    <property type="entry name" value="DNA_pol3_alpha_NTPase_dom"/>
</dbReference>
<keyword evidence="6" id="KW-0548">Nucleotidyltransferase</keyword>
<dbReference type="Gene3D" id="1.10.10.1600">
    <property type="entry name" value="Bacterial DNA polymerase III alpha subunit, thumb domain"/>
    <property type="match status" value="1"/>
</dbReference>
<organism evidence="12 13">
    <name type="scientific">Bacillus cereus</name>
    <dbReference type="NCBI Taxonomy" id="1396"/>
    <lineage>
        <taxon>Bacteria</taxon>
        <taxon>Bacillati</taxon>
        <taxon>Bacillota</taxon>
        <taxon>Bacilli</taxon>
        <taxon>Bacillales</taxon>
        <taxon>Bacillaceae</taxon>
        <taxon>Bacillus</taxon>
        <taxon>Bacillus cereus group</taxon>
    </lineage>
</organism>
<evidence type="ECO:0000313" key="13">
    <source>
        <dbReference type="Proteomes" id="UP001175137"/>
    </source>
</evidence>
<evidence type="ECO:0000256" key="10">
    <source>
        <dbReference type="ARBA" id="ARBA00049244"/>
    </source>
</evidence>
<dbReference type="InterPro" id="IPR041931">
    <property type="entry name" value="DNA_pol3_alpha_thumb_dom"/>
</dbReference>
<evidence type="ECO:0000259" key="11">
    <source>
        <dbReference type="SMART" id="SM00481"/>
    </source>
</evidence>